<feature type="compositionally biased region" description="Low complexity" evidence="1">
    <location>
        <begin position="134"/>
        <end position="147"/>
    </location>
</feature>
<feature type="region of interest" description="Disordered" evidence="1">
    <location>
        <begin position="1"/>
        <end position="32"/>
    </location>
</feature>
<proteinExistence type="predicted"/>
<comment type="caution">
    <text evidence="3">The sequence shown here is derived from an EMBL/GenBank/DDBJ whole genome shotgun (WGS) entry which is preliminary data.</text>
</comment>
<evidence type="ECO:0000256" key="1">
    <source>
        <dbReference type="SAM" id="MobiDB-lite"/>
    </source>
</evidence>
<dbReference type="SUPFAM" id="SSF110221">
    <property type="entry name" value="AbfB domain"/>
    <property type="match status" value="1"/>
</dbReference>
<evidence type="ECO:0000313" key="3">
    <source>
        <dbReference type="EMBL" id="MBU2669129.1"/>
    </source>
</evidence>
<reference evidence="3 4" key="1">
    <citation type="submission" date="2021-06" db="EMBL/GenBank/DDBJ databases">
        <title>Actinoplanes lichenicola sp. nov., and Actinoplanes ovalisporus sp. nov., isolated from lichen in Thailand.</title>
        <authorList>
            <person name="Saeng-In P."/>
            <person name="Kanchanasin P."/>
            <person name="Yuki M."/>
            <person name="Kudo T."/>
            <person name="Ohkuma M."/>
            <person name="Phongsopitanun W."/>
            <person name="Tanasupawat S."/>
        </authorList>
    </citation>
    <scope>NUCLEOTIDE SEQUENCE [LARGE SCALE GENOMIC DNA]</scope>
    <source>
        <strain evidence="3 4">NBRC 110975</strain>
    </source>
</reference>
<evidence type="ECO:0000313" key="4">
    <source>
        <dbReference type="Proteomes" id="UP001519654"/>
    </source>
</evidence>
<dbReference type="InterPro" id="IPR007934">
    <property type="entry name" value="AbfB_ABD"/>
</dbReference>
<feature type="region of interest" description="Disordered" evidence="1">
    <location>
        <begin position="106"/>
        <end position="155"/>
    </location>
</feature>
<feature type="compositionally biased region" description="Low complexity" evidence="1">
    <location>
        <begin position="108"/>
        <end position="121"/>
    </location>
</feature>
<protein>
    <submittedName>
        <fullName evidence="3">AbfB domain-containing protein</fullName>
    </submittedName>
</protein>
<feature type="compositionally biased region" description="Basic and acidic residues" evidence="1">
    <location>
        <begin position="1"/>
        <end position="11"/>
    </location>
</feature>
<feature type="compositionally biased region" description="Polar residues" evidence="1">
    <location>
        <begin position="122"/>
        <end position="131"/>
    </location>
</feature>
<feature type="domain" description="Alpha-L-arabinofuranosidase B arabinose-binding" evidence="2">
    <location>
        <begin position="174"/>
        <end position="285"/>
    </location>
</feature>
<dbReference type="Pfam" id="PF05270">
    <property type="entry name" value="AbfB"/>
    <property type="match status" value="1"/>
</dbReference>
<keyword evidence="4" id="KW-1185">Reference proteome</keyword>
<name>A0ABS5Z0A6_9ACTN</name>
<dbReference type="RefSeq" id="WP_215793354.1">
    <property type="nucleotide sequence ID" value="NZ_JAHKKG010000013.1"/>
</dbReference>
<gene>
    <name evidence="3" type="ORF">KOI35_37015</name>
</gene>
<dbReference type="CDD" id="cd23399">
    <property type="entry name" value="beta-trefoil_ABD_ABFB"/>
    <property type="match status" value="1"/>
</dbReference>
<organism evidence="3 4">
    <name type="scientific">Paractinoplanes bogorensis</name>
    <dbReference type="NCBI Taxonomy" id="1610840"/>
    <lineage>
        <taxon>Bacteria</taxon>
        <taxon>Bacillati</taxon>
        <taxon>Actinomycetota</taxon>
        <taxon>Actinomycetes</taxon>
        <taxon>Micromonosporales</taxon>
        <taxon>Micromonosporaceae</taxon>
        <taxon>Paractinoplanes</taxon>
    </lineage>
</organism>
<accession>A0ABS5Z0A6</accession>
<dbReference type="Gene3D" id="2.80.10.50">
    <property type="match status" value="1"/>
</dbReference>
<sequence>MPDEERPDRLRIGGWVPPYRDTKGPLRPPVPPRNRVSAISAALLSGPIRRHAEGGLGRRAVLAAATGTLILVAGLTALALRGDNEGPTLSQRVVLPPFVPSAPVTILPSPSSSPSAAASSPGSVTRSPSHNRPTEATTTKRPTTRTPPSKPPAVQLTVGRTVGLVPVGRGDLRLRHRDFVARFDPISDGSSRLDRHDSRFTGRTGLADRDCVSLESENYPGYFLRHRNFVLRLEQRDRSSLFDQDATFCPRTVNGGTALVLESVNYPGRFWVARDGVVRLEQASPESATAVVPADAV</sequence>
<dbReference type="InterPro" id="IPR036195">
    <property type="entry name" value="AbfB_ABD_sf"/>
</dbReference>
<evidence type="ECO:0000259" key="2">
    <source>
        <dbReference type="Pfam" id="PF05270"/>
    </source>
</evidence>
<dbReference type="Proteomes" id="UP001519654">
    <property type="component" value="Unassembled WGS sequence"/>
</dbReference>
<dbReference type="EMBL" id="JAHKKG010000013">
    <property type="protein sequence ID" value="MBU2669129.1"/>
    <property type="molecule type" value="Genomic_DNA"/>
</dbReference>